<reference evidence="7 8" key="1">
    <citation type="submission" date="2018-04" db="EMBL/GenBank/DDBJ databases">
        <authorList>
            <person name="Vogel A."/>
        </authorList>
    </citation>
    <scope>NUCLEOTIDE SEQUENCE [LARGE SCALE GENOMIC DNA]</scope>
</reference>
<evidence type="ECO:0000313" key="8">
    <source>
        <dbReference type="Proteomes" id="UP000595140"/>
    </source>
</evidence>
<dbReference type="EMBL" id="OOIL02000670">
    <property type="protein sequence ID" value="VFQ68277.1"/>
    <property type="molecule type" value="Genomic_DNA"/>
</dbReference>
<evidence type="ECO:0000256" key="1">
    <source>
        <dbReference type="ARBA" id="ARBA00005690"/>
    </source>
</evidence>
<dbReference type="InterPro" id="IPR047192">
    <property type="entry name" value="Euk_RPA1_DBD_C"/>
</dbReference>
<dbReference type="OrthoDB" id="1294391at2759"/>
<dbReference type="Gene3D" id="2.40.50.140">
    <property type="entry name" value="Nucleic acid-binding proteins"/>
    <property type="match status" value="1"/>
</dbReference>
<keyword evidence="3" id="KW-0863">Zinc-finger</keyword>
<evidence type="ECO:0000256" key="4">
    <source>
        <dbReference type="ARBA" id="ARBA00022833"/>
    </source>
</evidence>
<keyword evidence="5" id="KW-0238">DNA-binding</keyword>
<evidence type="ECO:0000313" key="7">
    <source>
        <dbReference type="EMBL" id="VFQ68277.1"/>
    </source>
</evidence>
<keyword evidence="8" id="KW-1185">Reference proteome</keyword>
<sequence>MTFFDVTKLILDRKFPPILEFKKKLLERGVTSHEVLSLSASTLKSMPSQFDVKTLEEVCEDFEKGRVWILCKIVAFAHYGSWCYTSCKKCYKKVIPTNGISFCADCNLDGFVLRYRLQVRVVDETNSLTLTLWDKQCIPLFGRHAGDYLHDSGDDTEIPQEFNSIMYKPLLIELEVKRTGSTFNQKQYSVNQIIKDKEVLDRFQIDSSTTQGSVTSKPHKSIAEPIDLVGSETFPYEANVNNQGSKASTSTPNTILKRDLNMEYEDQATHLKKKPKVSIKFEKE</sequence>
<name>A0A484KY55_9ASTE</name>
<dbReference type="Pfam" id="PF08646">
    <property type="entry name" value="Rep_fac-A_C"/>
    <property type="match status" value="1"/>
</dbReference>
<keyword evidence="4" id="KW-0862">Zinc</keyword>
<dbReference type="GO" id="GO:0003677">
    <property type="term" value="F:DNA binding"/>
    <property type="evidence" value="ECO:0007669"/>
    <property type="project" value="UniProtKB-KW"/>
</dbReference>
<evidence type="ECO:0000256" key="3">
    <source>
        <dbReference type="ARBA" id="ARBA00022771"/>
    </source>
</evidence>
<evidence type="ECO:0000259" key="6">
    <source>
        <dbReference type="Pfam" id="PF08646"/>
    </source>
</evidence>
<dbReference type="Proteomes" id="UP000595140">
    <property type="component" value="Unassembled WGS sequence"/>
</dbReference>
<organism evidence="7 8">
    <name type="scientific">Cuscuta campestris</name>
    <dbReference type="NCBI Taxonomy" id="132261"/>
    <lineage>
        <taxon>Eukaryota</taxon>
        <taxon>Viridiplantae</taxon>
        <taxon>Streptophyta</taxon>
        <taxon>Embryophyta</taxon>
        <taxon>Tracheophyta</taxon>
        <taxon>Spermatophyta</taxon>
        <taxon>Magnoliopsida</taxon>
        <taxon>eudicotyledons</taxon>
        <taxon>Gunneridae</taxon>
        <taxon>Pentapetalae</taxon>
        <taxon>asterids</taxon>
        <taxon>lamiids</taxon>
        <taxon>Solanales</taxon>
        <taxon>Convolvulaceae</taxon>
        <taxon>Cuscuteae</taxon>
        <taxon>Cuscuta</taxon>
        <taxon>Cuscuta subgen. Grammica</taxon>
        <taxon>Cuscuta sect. Cleistogrammica</taxon>
    </lineage>
</organism>
<evidence type="ECO:0000256" key="5">
    <source>
        <dbReference type="ARBA" id="ARBA00023125"/>
    </source>
</evidence>
<keyword evidence="2" id="KW-0479">Metal-binding</keyword>
<dbReference type="PANTHER" id="PTHR47165:SF4">
    <property type="entry name" value="OS03G0429900 PROTEIN"/>
    <property type="match status" value="1"/>
</dbReference>
<dbReference type="InterPro" id="IPR013955">
    <property type="entry name" value="Rep_factor-A_C"/>
</dbReference>
<accession>A0A484KY55</accession>
<dbReference type="InterPro" id="IPR012340">
    <property type="entry name" value="NA-bd_OB-fold"/>
</dbReference>
<evidence type="ECO:0000256" key="2">
    <source>
        <dbReference type="ARBA" id="ARBA00022723"/>
    </source>
</evidence>
<protein>
    <recommendedName>
        <fullName evidence="6">Replication factor A C-terminal domain-containing protein</fullName>
    </recommendedName>
</protein>
<dbReference type="GO" id="GO:0008270">
    <property type="term" value="F:zinc ion binding"/>
    <property type="evidence" value="ECO:0007669"/>
    <property type="project" value="UniProtKB-KW"/>
</dbReference>
<dbReference type="PANTHER" id="PTHR47165">
    <property type="entry name" value="OS03G0429900 PROTEIN"/>
    <property type="match status" value="1"/>
</dbReference>
<dbReference type="CDD" id="cd04476">
    <property type="entry name" value="RPA1_DBD_C"/>
    <property type="match status" value="1"/>
</dbReference>
<proteinExistence type="inferred from homology"/>
<dbReference type="AlphaFoldDB" id="A0A484KY55"/>
<gene>
    <name evidence="7" type="ORF">CCAM_LOCUS10053</name>
</gene>
<feature type="domain" description="Replication factor A C-terminal" evidence="6">
    <location>
        <begin position="74"/>
        <end position="192"/>
    </location>
</feature>
<comment type="similarity">
    <text evidence="1">Belongs to the replication factor A protein 1 family.</text>
</comment>
<dbReference type="SUPFAM" id="SSF50249">
    <property type="entry name" value="Nucleic acid-binding proteins"/>
    <property type="match status" value="1"/>
</dbReference>